<proteinExistence type="predicted"/>
<feature type="signal peptide" evidence="1">
    <location>
        <begin position="1"/>
        <end position="21"/>
    </location>
</feature>
<keyword evidence="1" id="KW-0732">Signal</keyword>
<evidence type="ECO:0000256" key="1">
    <source>
        <dbReference type="SAM" id="SignalP"/>
    </source>
</evidence>
<dbReference type="RefSeq" id="WP_284391765.1">
    <property type="nucleotide sequence ID" value="NZ_BSNK01000002.1"/>
</dbReference>
<reference evidence="2" key="2">
    <citation type="submission" date="2023-01" db="EMBL/GenBank/DDBJ databases">
        <title>Draft genome sequence of Algimonas ampicilliniresistens strain NBRC 108219.</title>
        <authorList>
            <person name="Sun Q."/>
            <person name="Mori K."/>
        </authorList>
    </citation>
    <scope>NUCLEOTIDE SEQUENCE</scope>
    <source>
        <strain evidence="2">NBRC 108219</strain>
    </source>
</reference>
<protein>
    <submittedName>
        <fullName evidence="2">Cellulase</fullName>
    </submittedName>
</protein>
<gene>
    <name evidence="2" type="ORF">GCM10007853_27370</name>
</gene>
<dbReference type="Pfam" id="PF09923">
    <property type="entry name" value="DUF2155"/>
    <property type="match status" value="1"/>
</dbReference>
<dbReference type="InterPro" id="IPR019225">
    <property type="entry name" value="DUF2155"/>
</dbReference>
<reference evidence="2" key="1">
    <citation type="journal article" date="2014" name="Int. J. Syst. Evol. Microbiol.">
        <title>Complete genome of a new Firmicutes species belonging to the dominant human colonic microbiota ('Ruminococcus bicirculans') reveals two chromosomes and a selective capacity to utilize plant glucans.</title>
        <authorList>
            <consortium name="NISC Comparative Sequencing Program"/>
            <person name="Wegmann U."/>
            <person name="Louis P."/>
            <person name="Goesmann A."/>
            <person name="Henrissat B."/>
            <person name="Duncan S.H."/>
            <person name="Flint H.J."/>
        </authorList>
    </citation>
    <scope>NUCLEOTIDE SEQUENCE</scope>
    <source>
        <strain evidence="2">NBRC 108219</strain>
    </source>
</reference>
<name>A0ABQ5VDL9_9PROT</name>
<comment type="caution">
    <text evidence="2">The sequence shown here is derived from an EMBL/GenBank/DDBJ whole genome shotgun (WGS) entry which is preliminary data.</text>
</comment>
<accession>A0ABQ5VDL9</accession>
<evidence type="ECO:0000313" key="2">
    <source>
        <dbReference type="EMBL" id="GLQ24863.1"/>
    </source>
</evidence>
<feature type="chain" id="PRO_5046968754" evidence="1">
    <location>
        <begin position="22"/>
        <end position="150"/>
    </location>
</feature>
<organism evidence="2 3">
    <name type="scientific">Algimonas ampicilliniresistens</name>
    <dbReference type="NCBI Taxonomy" id="1298735"/>
    <lineage>
        <taxon>Bacteria</taxon>
        <taxon>Pseudomonadati</taxon>
        <taxon>Pseudomonadota</taxon>
        <taxon>Alphaproteobacteria</taxon>
        <taxon>Maricaulales</taxon>
        <taxon>Robiginitomaculaceae</taxon>
        <taxon>Algimonas</taxon>
    </lineage>
</organism>
<dbReference type="EMBL" id="BSNK01000002">
    <property type="protein sequence ID" value="GLQ24863.1"/>
    <property type="molecule type" value="Genomic_DNA"/>
</dbReference>
<evidence type="ECO:0000313" key="3">
    <source>
        <dbReference type="Proteomes" id="UP001161391"/>
    </source>
</evidence>
<keyword evidence="3" id="KW-1185">Reference proteome</keyword>
<dbReference type="Proteomes" id="UP001161391">
    <property type="component" value="Unassembled WGS sequence"/>
</dbReference>
<sequence length="150" mass="16680">MPALRRISILIAMALPVLASAATPPPNLMGEAVELRALDKVTARTFDYTVPIGDSLEFGSLTIHARHCEKTPPTELPETYAFLQIDDRLLEETGEAAEEGARVFSGWMFASRPAISALDHRVYDVWVIGCVAPERNESLRRADDYRPDRL</sequence>